<feature type="transmembrane region" description="Helical" evidence="6">
    <location>
        <begin position="201"/>
        <end position="223"/>
    </location>
</feature>
<gene>
    <name evidence="7" type="ORF">GGQ63_000305</name>
</gene>
<feature type="transmembrane region" description="Helical" evidence="6">
    <location>
        <begin position="120"/>
        <end position="145"/>
    </location>
</feature>
<comment type="caution">
    <text evidence="7">The sequence shown here is derived from an EMBL/GenBank/DDBJ whole genome shotgun (WGS) entry which is preliminary data.</text>
</comment>
<evidence type="ECO:0000313" key="7">
    <source>
        <dbReference type="EMBL" id="MBB5751262.1"/>
    </source>
</evidence>
<organism evidence="7 8">
    <name type="scientific">Prosthecomicrobium pneumaticum</name>
    <dbReference type="NCBI Taxonomy" id="81895"/>
    <lineage>
        <taxon>Bacteria</taxon>
        <taxon>Pseudomonadati</taxon>
        <taxon>Pseudomonadota</taxon>
        <taxon>Alphaproteobacteria</taxon>
        <taxon>Hyphomicrobiales</taxon>
        <taxon>Kaistiaceae</taxon>
        <taxon>Prosthecomicrobium</taxon>
    </lineage>
</organism>
<feature type="transmembrane region" description="Helical" evidence="6">
    <location>
        <begin position="274"/>
        <end position="299"/>
    </location>
</feature>
<feature type="transmembrane region" description="Helical" evidence="6">
    <location>
        <begin position="7"/>
        <end position="24"/>
    </location>
</feature>
<feature type="transmembrane region" description="Helical" evidence="6">
    <location>
        <begin position="44"/>
        <end position="64"/>
    </location>
</feature>
<keyword evidence="2" id="KW-1003">Cell membrane</keyword>
<dbReference type="AlphaFoldDB" id="A0A7W9CTR7"/>
<name>A0A7W9CTR7_9HYPH</name>
<feature type="transmembrane region" description="Helical" evidence="6">
    <location>
        <begin position="76"/>
        <end position="100"/>
    </location>
</feature>
<sequence length="309" mass="33336">MKHRELVWSVVGVGAVAVSSFLLYREVRSLSFDDISDSFYAITWHDWLLAVGGTLMAYGALAWYDRIAVMHLGKKISWPFIALTSFTTYALSHNIGASVLSGAVVRYRAYSTKGLSGQEIGVLVVFCSFTFALGTVLAAGAVLLLRPSLIDRITDVPSWVGFSIGLALVGLGALYMLGSWLHFPPWRIGSFQIQYPRLGVAVRQLFAGPLELAGAAAIIYFTLPEVGNPGYVAILGIFIASFSIALLSHAPGGLGVLEVTFLAALPEMDPADVLAALIVFRMLYLLIPFALSIFVVLGFEASGRRRRAG</sequence>
<protein>
    <submittedName>
        <fullName evidence="7">Uncharacterized protein</fullName>
    </submittedName>
</protein>
<accession>A0A7W9CTR7</accession>
<reference evidence="7 8" key="1">
    <citation type="submission" date="2020-08" db="EMBL/GenBank/DDBJ databases">
        <title>Genomic Encyclopedia of Type Strains, Phase IV (KMG-IV): sequencing the most valuable type-strain genomes for metagenomic binning, comparative biology and taxonomic classification.</title>
        <authorList>
            <person name="Goeker M."/>
        </authorList>
    </citation>
    <scope>NUCLEOTIDE SEQUENCE [LARGE SCALE GENOMIC DNA]</scope>
    <source>
        <strain evidence="7 8">DSM 16268</strain>
    </source>
</reference>
<feature type="transmembrane region" description="Helical" evidence="6">
    <location>
        <begin position="230"/>
        <end position="254"/>
    </location>
</feature>
<keyword evidence="3 6" id="KW-0812">Transmembrane</keyword>
<feature type="transmembrane region" description="Helical" evidence="6">
    <location>
        <begin position="157"/>
        <end position="181"/>
    </location>
</feature>
<dbReference type="Proteomes" id="UP000523821">
    <property type="component" value="Unassembled WGS sequence"/>
</dbReference>
<proteinExistence type="predicted"/>
<keyword evidence="4 6" id="KW-1133">Transmembrane helix</keyword>
<dbReference type="GO" id="GO:0005886">
    <property type="term" value="C:plasma membrane"/>
    <property type="evidence" value="ECO:0007669"/>
    <property type="project" value="UniProtKB-SubCell"/>
</dbReference>
<dbReference type="Pfam" id="PF03706">
    <property type="entry name" value="LPG_synthase_TM"/>
    <property type="match status" value="1"/>
</dbReference>
<evidence type="ECO:0000256" key="1">
    <source>
        <dbReference type="ARBA" id="ARBA00004651"/>
    </source>
</evidence>
<evidence type="ECO:0000256" key="4">
    <source>
        <dbReference type="ARBA" id="ARBA00022989"/>
    </source>
</evidence>
<dbReference type="EMBL" id="JACHOO010000001">
    <property type="protein sequence ID" value="MBB5751262.1"/>
    <property type="molecule type" value="Genomic_DNA"/>
</dbReference>
<evidence type="ECO:0000256" key="2">
    <source>
        <dbReference type="ARBA" id="ARBA00022475"/>
    </source>
</evidence>
<evidence type="ECO:0000256" key="6">
    <source>
        <dbReference type="SAM" id="Phobius"/>
    </source>
</evidence>
<evidence type="ECO:0000313" key="8">
    <source>
        <dbReference type="Proteomes" id="UP000523821"/>
    </source>
</evidence>
<keyword evidence="5 6" id="KW-0472">Membrane</keyword>
<dbReference type="InterPro" id="IPR022791">
    <property type="entry name" value="L-PG_synthase/AglD"/>
</dbReference>
<keyword evidence="8" id="KW-1185">Reference proteome</keyword>
<evidence type="ECO:0000256" key="3">
    <source>
        <dbReference type="ARBA" id="ARBA00022692"/>
    </source>
</evidence>
<dbReference type="RefSeq" id="WP_183851830.1">
    <property type="nucleotide sequence ID" value="NZ_JACHOO010000001.1"/>
</dbReference>
<evidence type="ECO:0000256" key="5">
    <source>
        <dbReference type="ARBA" id="ARBA00023136"/>
    </source>
</evidence>
<comment type="subcellular location">
    <subcellularLocation>
        <location evidence="1">Cell membrane</location>
        <topology evidence="1">Multi-pass membrane protein</topology>
    </subcellularLocation>
</comment>